<evidence type="ECO:0000313" key="2">
    <source>
        <dbReference type="EMBL" id="KDN85879.1"/>
    </source>
</evidence>
<gene>
    <name evidence="2" type="ORF">KCH_22800</name>
</gene>
<dbReference type="Proteomes" id="UP000027178">
    <property type="component" value="Unassembled WGS sequence"/>
</dbReference>
<dbReference type="PATRIC" id="fig|1348663.4.peg.2208"/>
<feature type="compositionally biased region" description="Low complexity" evidence="1">
    <location>
        <begin position="256"/>
        <end position="271"/>
    </location>
</feature>
<sequence>MPTDRRDAVPRLVHIPLTARHRCSGACEPRNDDDVPIHRGRAARAAAATARPERGRDRPRSGLPDRLRQRERRAGGLLQPDRRRRGRPRRPPGHQARRRRRTRPRHRRPGPADPGVAGAALRQTGRGELLAADGQPLDDAATVTAIAADPALRWQLLKDGRWPAGPDEVLLDADTAARIDAAPGSDVRLTRADGTAATARLAGTLDGRGAPSLAGHPVLAVPDGTVGRYATAVTAARLDVRLRPDAPAPPPPRRSAPPSAADPRSAPGRSP</sequence>
<name>A0A066Z0V7_9ACTN</name>
<accession>A0A066Z0V7</accession>
<dbReference type="eggNOG" id="COG0577">
    <property type="taxonomic scope" value="Bacteria"/>
</dbReference>
<protein>
    <submittedName>
        <fullName evidence="2">Uncharacterized protein</fullName>
    </submittedName>
</protein>
<reference evidence="2 3" key="1">
    <citation type="submission" date="2014-05" db="EMBL/GenBank/DDBJ databases">
        <title>Draft Genome Sequence of Kitasatospora cheerisanensis KCTC 2395.</title>
        <authorList>
            <person name="Nam D.H."/>
        </authorList>
    </citation>
    <scope>NUCLEOTIDE SEQUENCE [LARGE SCALE GENOMIC DNA]</scope>
    <source>
        <strain evidence="2 3">KCTC 2395</strain>
    </source>
</reference>
<feature type="compositionally biased region" description="Basic residues" evidence="1">
    <location>
        <begin position="82"/>
        <end position="109"/>
    </location>
</feature>
<dbReference type="HOGENOM" id="CLU_1025933_0_0_11"/>
<feature type="compositionally biased region" description="Pro residues" evidence="1">
    <location>
        <begin position="246"/>
        <end position="255"/>
    </location>
</feature>
<evidence type="ECO:0000313" key="3">
    <source>
        <dbReference type="Proteomes" id="UP000027178"/>
    </source>
</evidence>
<comment type="caution">
    <text evidence="2">The sequence shown here is derived from an EMBL/GenBank/DDBJ whole genome shotgun (WGS) entry which is preliminary data.</text>
</comment>
<feature type="region of interest" description="Disordered" evidence="1">
    <location>
        <begin position="23"/>
        <end position="119"/>
    </location>
</feature>
<evidence type="ECO:0000256" key="1">
    <source>
        <dbReference type="SAM" id="MobiDB-lite"/>
    </source>
</evidence>
<proteinExistence type="predicted"/>
<organism evidence="2 3">
    <name type="scientific">Kitasatospora cheerisanensis KCTC 2395</name>
    <dbReference type="NCBI Taxonomy" id="1348663"/>
    <lineage>
        <taxon>Bacteria</taxon>
        <taxon>Bacillati</taxon>
        <taxon>Actinomycetota</taxon>
        <taxon>Actinomycetes</taxon>
        <taxon>Kitasatosporales</taxon>
        <taxon>Streptomycetaceae</taxon>
        <taxon>Kitasatospora</taxon>
    </lineage>
</organism>
<feature type="compositionally biased region" description="Basic and acidic residues" evidence="1">
    <location>
        <begin position="51"/>
        <end position="74"/>
    </location>
</feature>
<feature type="region of interest" description="Disordered" evidence="1">
    <location>
        <begin position="240"/>
        <end position="271"/>
    </location>
</feature>
<dbReference type="EMBL" id="JNBY01000074">
    <property type="protein sequence ID" value="KDN85879.1"/>
    <property type="molecule type" value="Genomic_DNA"/>
</dbReference>
<dbReference type="AlphaFoldDB" id="A0A066Z0V7"/>
<keyword evidence="3" id="KW-1185">Reference proteome</keyword>